<feature type="domain" description="Bacterial surface antigen (D15)" evidence="3">
    <location>
        <begin position="100"/>
        <end position="433"/>
    </location>
</feature>
<protein>
    <submittedName>
        <fullName evidence="4">Surface antigen</fullName>
    </submittedName>
</protein>
<reference evidence="4 5" key="1">
    <citation type="submission" date="2016-10" db="EMBL/GenBank/DDBJ databases">
        <authorList>
            <person name="de Groot N.N."/>
        </authorList>
    </citation>
    <scope>NUCLEOTIDE SEQUENCE [LARGE SCALE GENOMIC DNA]</scope>
    <source>
        <strain evidence="4 5">CGMCC 1.9156</strain>
    </source>
</reference>
<name>A0A1I2IDW1_9BACT</name>
<dbReference type="GO" id="GO:0008320">
    <property type="term" value="F:protein transmembrane transporter activity"/>
    <property type="evidence" value="ECO:0007669"/>
    <property type="project" value="TreeGrafter"/>
</dbReference>
<keyword evidence="5" id="KW-1185">Reference proteome</keyword>
<dbReference type="AlphaFoldDB" id="A0A1I2IDW1"/>
<organism evidence="4 5">
    <name type="scientific">Sunxiuqinia elliptica</name>
    <dbReference type="NCBI Taxonomy" id="655355"/>
    <lineage>
        <taxon>Bacteria</taxon>
        <taxon>Pseudomonadati</taxon>
        <taxon>Bacteroidota</taxon>
        <taxon>Bacteroidia</taxon>
        <taxon>Marinilabiliales</taxon>
        <taxon>Prolixibacteraceae</taxon>
        <taxon>Sunxiuqinia</taxon>
    </lineage>
</organism>
<evidence type="ECO:0000313" key="5">
    <source>
        <dbReference type="Proteomes" id="UP000198964"/>
    </source>
</evidence>
<keyword evidence="2" id="KW-0472">Membrane</keyword>
<dbReference type="Gene3D" id="2.40.160.50">
    <property type="entry name" value="membrane protein fhac: a member of the omp85/tpsb transporter family"/>
    <property type="match status" value="1"/>
</dbReference>
<sequence length="444" mass="50982">MKRRLFFIVFFVASLTTFSQEKKQEQLVKEGWNFGALPAVTFDTDLGLQYGGLLNFYHYGDGSRYPSYDHSLYLEVSRYTKGSGVYRFYYDSDRLFKGLQTSMDLSFLTDQAYDFYGFNGFDAVYNKAWIDDEADEYISRVFYKYDRKLFRWKIDFQGKLSGNNWRWIAGLNWLNFDIKSVDVDKLNKGKEGEDLLPDVDGLYDKYVDWGIFSAEEADGGFVPTFKGGIVLDTRDNKPSPMKGVWSEAVVVVAPEILGAESAFAKLSLTHRQYFTLVPDDLSLACRLVYQTTLAGDVPYYYQSQFITSVMKGSTSEGLGGSKTLRGIRRNRVIGDGFFFGNVELRWKFARFRLLNNNFYLGLNGFTDFGRVTNKIEFNNPLSVTTSSVRYTEYFEHDAEKMHFSFGTGIRVAMNENFIIAIDYGRATDKRDGESGLYTGLNYLF</sequence>
<comment type="subcellular location">
    <subcellularLocation>
        <location evidence="1">Membrane</location>
    </subcellularLocation>
</comment>
<evidence type="ECO:0000259" key="3">
    <source>
        <dbReference type="Pfam" id="PF01103"/>
    </source>
</evidence>
<gene>
    <name evidence="4" type="ORF">SAMN05216283_105188</name>
</gene>
<evidence type="ECO:0000256" key="1">
    <source>
        <dbReference type="ARBA" id="ARBA00004370"/>
    </source>
</evidence>
<dbReference type="RefSeq" id="WP_093920095.1">
    <property type="nucleotide sequence ID" value="NZ_FONW01000005.1"/>
</dbReference>
<evidence type="ECO:0000313" key="4">
    <source>
        <dbReference type="EMBL" id="SFF38721.1"/>
    </source>
</evidence>
<dbReference type="GO" id="GO:0019867">
    <property type="term" value="C:outer membrane"/>
    <property type="evidence" value="ECO:0007669"/>
    <property type="project" value="InterPro"/>
</dbReference>
<dbReference type="Proteomes" id="UP000198964">
    <property type="component" value="Unassembled WGS sequence"/>
</dbReference>
<evidence type="ECO:0000256" key="2">
    <source>
        <dbReference type="ARBA" id="ARBA00023136"/>
    </source>
</evidence>
<dbReference type="InterPro" id="IPR051544">
    <property type="entry name" value="TPS_OM_transporter"/>
</dbReference>
<accession>A0A1I2IDW1</accession>
<dbReference type="GO" id="GO:0098046">
    <property type="term" value="C:type V protein secretion system complex"/>
    <property type="evidence" value="ECO:0007669"/>
    <property type="project" value="TreeGrafter"/>
</dbReference>
<dbReference type="PANTHER" id="PTHR34597:SF3">
    <property type="entry name" value="OUTER MEMBRANE TRANSPORTER CDIB"/>
    <property type="match status" value="1"/>
</dbReference>
<dbReference type="GO" id="GO:0046819">
    <property type="term" value="P:protein secretion by the type V secretion system"/>
    <property type="evidence" value="ECO:0007669"/>
    <property type="project" value="TreeGrafter"/>
</dbReference>
<dbReference type="InterPro" id="IPR000184">
    <property type="entry name" value="Bac_surfAg_D15"/>
</dbReference>
<dbReference type="NCBIfam" id="NF047779">
    <property type="entry name" value="Omp85_fam"/>
    <property type="match status" value="1"/>
</dbReference>
<dbReference type="PANTHER" id="PTHR34597">
    <property type="entry name" value="SLR1661 PROTEIN"/>
    <property type="match status" value="1"/>
</dbReference>
<dbReference type="STRING" id="655355.SAMN05216283_105188"/>
<proteinExistence type="predicted"/>
<dbReference type="EMBL" id="FONW01000005">
    <property type="protein sequence ID" value="SFF38721.1"/>
    <property type="molecule type" value="Genomic_DNA"/>
</dbReference>
<dbReference type="Pfam" id="PF01103">
    <property type="entry name" value="Omp85"/>
    <property type="match status" value="1"/>
</dbReference>